<dbReference type="PANTHER" id="PTHR11629:SF63">
    <property type="entry name" value="V-TYPE PROTON ATPASE SUBUNIT A"/>
    <property type="match status" value="1"/>
</dbReference>
<evidence type="ECO:0000256" key="2">
    <source>
        <dbReference type="ARBA" id="ARBA00009904"/>
    </source>
</evidence>
<dbReference type="GO" id="GO:0051117">
    <property type="term" value="F:ATPase binding"/>
    <property type="evidence" value="ECO:0007669"/>
    <property type="project" value="TreeGrafter"/>
</dbReference>
<feature type="transmembrane region" description="Helical" evidence="9">
    <location>
        <begin position="635"/>
        <end position="655"/>
    </location>
</feature>
<evidence type="ECO:0000256" key="1">
    <source>
        <dbReference type="ARBA" id="ARBA00004141"/>
    </source>
</evidence>
<evidence type="ECO:0000313" key="11">
    <source>
        <dbReference type="EMBL" id="PJF19436.1"/>
    </source>
</evidence>
<dbReference type="PANTHER" id="PTHR11629">
    <property type="entry name" value="VACUOLAR PROTON ATPASES"/>
    <property type="match status" value="1"/>
</dbReference>
<evidence type="ECO:0000256" key="8">
    <source>
        <dbReference type="ARBA" id="ARBA00023136"/>
    </source>
</evidence>
<evidence type="ECO:0000256" key="10">
    <source>
        <dbReference type="SAM" id="MobiDB-lite"/>
    </source>
</evidence>
<feature type="transmembrane region" description="Helical" evidence="9">
    <location>
        <begin position="667"/>
        <end position="686"/>
    </location>
</feature>
<feature type="region of interest" description="Disordered" evidence="10">
    <location>
        <begin position="696"/>
        <end position="717"/>
    </location>
</feature>
<dbReference type="Proteomes" id="UP000240830">
    <property type="component" value="Unassembled WGS sequence"/>
</dbReference>
<feature type="transmembrane region" description="Helical" evidence="9">
    <location>
        <begin position="545"/>
        <end position="565"/>
    </location>
</feature>
<feature type="transmembrane region" description="Helical" evidence="9">
    <location>
        <begin position="446"/>
        <end position="475"/>
    </location>
</feature>
<dbReference type="InterPro" id="IPR026028">
    <property type="entry name" value="V-type_ATPase_116kDa_su_euka"/>
</dbReference>
<keyword evidence="7 9" id="KW-0406">Ion transport</keyword>
<comment type="caution">
    <text evidence="11">The sequence shown here is derived from an EMBL/GenBank/DDBJ whole genome shotgun (WGS) entry which is preliminary data.</text>
</comment>
<evidence type="ECO:0000256" key="3">
    <source>
        <dbReference type="ARBA" id="ARBA00022448"/>
    </source>
</evidence>
<keyword evidence="8 9" id="KW-0472">Membrane</keyword>
<dbReference type="OrthoDB" id="10264220at2759"/>
<evidence type="ECO:0000256" key="7">
    <source>
        <dbReference type="ARBA" id="ARBA00023065"/>
    </source>
</evidence>
<evidence type="ECO:0000256" key="5">
    <source>
        <dbReference type="ARBA" id="ARBA00022781"/>
    </source>
</evidence>
<reference evidence="11 12" key="1">
    <citation type="submission" date="2016-10" db="EMBL/GenBank/DDBJ databases">
        <title>The genome of Paramicrosporidium saccamoebae is the missing link in understanding Cryptomycota and Microsporidia evolution.</title>
        <authorList>
            <person name="Quandt C.A."/>
            <person name="Beaudet D."/>
            <person name="Corsaro D."/>
            <person name="Michel R."/>
            <person name="Corradi N."/>
            <person name="James T."/>
        </authorList>
    </citation>
    <scope>NUCLEOTIDE SEQUENCE [LARGE SCALE GENOMIC DNA]</scope>
    <source>
        <strain evidence="11 12">KSL3</strain>
    </source>
</reference>
<comment type="similarity">
    <text evidence="2 9">Belongs to the V-ATPase 116 kDa subunit family.</text>
</comment>
<evidence type="ECO:0000256" key="9">
    <source>
        <dbReference type="RuleBase" id="RU361189"/>
    </source>
</evidence>
<sequence>MASNIPSEIPPLSRDGSRQSFFRSAQMSLIQLYIPTEAVQAVVAELGELSLVQFRDLNPDITAFQRTFTSGIRKLDEMERKILVLLEQANKEQVEVRSWLSTGPSQNGSLVALRGRTLQEIDELESGLGETESRILQLDKNQTELQTRYLHMLEWHGVISALSGYMATPSGPFKRNPTFNDSDETDSSETARLDDKDTESMELGGSGAAQAADEANFVAGAILKRKMAAFERVLGRALRGNVYIKNADCVLDPRGLVSDEDLLQPKSAFVAYVHGRETLSRLRKICEALGCTLYNIDPLAERRNEQANELVAKLNDMYAVLFNTRQAKRAALGKVSESLERWLLLVRKKKALLDTMNCFSCDSDVATRKYYVAEGWCPTDSLGTLDASIKTASERAGISVAPVLNVLESGSRTPPTHFPTNRFTLLFQDMTESYGIPRYGEANPSLFMIITFPFLFAVMFGDIGHGLIMALFGAWMVLSERRLQAQRLGDIFEMIFAGRYVIMLMGIFSVFTGLIYNDFLSRSLPLFKSAWIFVDGEGKRPNPNYVYPFGIDWAWSLSSNATAFINSYKMKLSITLGVIQMIFGVFVCAANRVYSNDWLDIYCTIIPQLIFMFSILGYLVFMIIYKWIAGWDHSILNMLISLMLSLGAVDGTPIYPGQALVQRSLLGIAFLCVPWMFAAKPVYLMIQQKKHREGYHHAPENSDSTGAESISSTTRKAAAEEEGHGNMELWVHQAIHTIEFVLGAISNTASYLRLWALSLAHSELSDVLWHMTIEANLQSAVLLIVFFPIWFVSTIGILVVLEGLSAFLHALRLHWVEFNSKFYVGDGIKFEPFSLRNDNLFLALEPQ</sequence>
<evidence type="ECO:0000313" key="12">
    <source>
        <dbReference type="Proteomes" id="UP000240830"/>
    </source>
</evidence>
<keyword evidence="12" id="KW-1185">Reference proteome</keyword>
<feature type="transmembrane region" description="Helical" evidence="9">
    <location>
        <begin position="780"/>
        <end position="801"/>
    </location>
</feature>
<comment type="function">
    <text evidence="9">Essential component of the vacuolar proton pump (V-ATPase), a multimeric enzyme that catalyzes the translocation of protons across the membranes. Required for assembly and activity of the V-ATPase.</text>
</comment>
<evidence type="ECO:0000256" key="4">
    <source>
        <dbReference type="ARBA" id="ARBA00022692"/>
    </source>
</evidence>
<comment type="subcellular location">
    <subcellularLocation>
        <location evidence="1">Membrane</location>
        <topology evidence="1">Multi-pass membrane protein</topology>
    </subcellularLocation>
</comment>
<gene>
    <name evidence="11" type="ORF">PSACC_00719</name>
</gene>
<feature type="compositionally biased region" description="Polar residues" evidence="10">
    <location>
        <begin position="701"/>
        <end position="715"/>
    </location>
</feature>
<feature type="transmembrane region" description="Helical" evidence="9">
    <location>
        <begin position="572"/>
        <end position="593"/>
    </location>
</feature>
<dbReference type="PIRSF" id="PIRSF001293">
    <property type="entry name" value="ATP6V0A1"/>
    <property type="match status" value="1"/>
</dbReference>
<feature type="compositionally biased region" description="Basic and acidic residues" evidence="10">
    <location>
        <begin position="189"/>
        <end position="199"/>
    </location>
</feature>
<dbReference type="STRING" id="1246581.A0A2H9TNW7"/>
<dbReference type="InterPro" id="IPR002490">
    <property type="entry name" value="V-ATPase_116kDa_su"/>
</dbReference>
<evidence type="ECO:0000256" key="6">
    <source>
        <dbReference type="ARBA" id="ARBA00022989"/>
    </source>
</evidence>
<dbReference type="EMBL" id="MTSL01000063">
    <property type="protein sequence ID" value="PJF19436.1"/>
    <property type="molecule type" value="Genomic_DNA"/>
</dbReference>
<keyword evidence="6 9" id="KW-1133">Transmembrane helix</keyword>
<keyword evidence="4 9" id="KW-0812">Transmembrane</keyword>
<feature type="transmembrane region" description="Helical" evidence="9">
    <location>
        <begin position="605"/>
        <end position="628"/>
    </location>
</feature>
<proteinExistence type="inferred from homology"/>
<dbReference type="GO" id="GO:0046961">
    <property type="term" value="F:proton-transporting ATPase activity, rotational mechanism"/>
    <property type="evidence" value="ECO:0007669"/>
    <property type="project" value="InterPro"/>
</dbReference>
<dbReference type="GO" id="GO:0000220">
    <property type="term" value="C:vacuolar proton-transporting V-type ATPase, V0 domain"/>
    <property type="evidence" value="ECO:0007669"/>
    <property type="project" value="InterPro"/>
</dbReference>
<protein>
    <recommendedName>
        <fullName evidence="9">V-type proton ATPase subunit a</fullName>
    </recommendedName>
</protein>
<keyword evidence="5 9" id="KW-0375">Hydrogen ion transport</keyword>
<name>A0A2H9TNW7_9FUNG</name>
<dbReference type="GO" id="GO:0000329">
    <property type="term" value="C:fungal-type vacuole membrane"/>
    <property type="evidence" value="ECO:0007669"/>
    <property type="project" value="TreeGrafter"/>
</dbReference>
<dbReference type="GO" id="GO:0007035">
    <property type="term" value="P:vacuolar acidification"/>
    <property type="evidence" value="ECO:0007669"/>
    <property type="project" value="TreeGrafter"/>
</dbReference>
<feature type="region of interest" description="Disordered" evidence="10">
    <location>
        <begin position="172"/>
        <end position="207"/>
    </location>
</feature>
<dbReference type="Pfam" id="PF01496">
    <property type="entry name" value="V_ATPase_I"/>
    <property type="match status" value="1"/>
</dbReference>
<keyword evidence="3 9" id="KW-0813">Transport</keyword>
<organism evidence="11 12">
    <name type="scientific">Paramicrosporidium saccamoebae</name>
    <dbReference type="NCBI Taxonomy" id="1246581"/>
    <lineage>
        <taxon>Eukaryota</taxon>
        <taxon>Fungi</taxon>
        <taxon>Fungi incertae sedis</taxon>
        <taxon>Cryptomycota</taxon>
        <taxon>Cryptomycota incertae sedis</taxon>
        <taxon>Paramicrosporidium</taxon>
    </lineage>
</organism>
<feature type="transmembrane region" description="Helical" evidence="9">
    <location>
        <begin position="496"/>
        <end position="516"/>
    </location>
</feature>
<dbReference type="AlphaFoldDB" id="A0A2H9TNW7"/>
<accession>A0A2H9TNW7</accession>